<dbReference type="AlphaFoldDB" id="A0A918XLI3"/>
<sequence>MALSLSRPVHRLDPLSPDLHEDASRMREHGPIVPVELPGGVAMWAVTRDEPGRNLLKDAERFTKNPRHWAALNRGEIPQDWPLLSLAAPAGRSLNIVDGPEHRLLRRPLAQALTARRVQALEPVISALADRLLGELEQAAQKAPDGVVDFRSLVAWPLPMGVIGSLLGVEEADHPELGRLYSDLFDDTRKDSRDAEGRLHAWLDSLVAQRERDPGNDLTSALLALPPGERLERDDLVVTLYVVLAAGHETTAHLLLNATRALSSRPEQVELLRSGQVPWERAVEETMRWDSPTANFLTRFATEDVDGADVHPDADGVHIAEGDPVLVSYIAMGRDPDRYGPTAGEFDVRRTETNSSFGYGAHFCIGAPLARLEARVVLSRVFGRWPGLTVVGDVPRSPTMLVNSHTRLDVRLR</sequence>
<dbReference type="EMBL" id="BMXL01000038">
    <property type="protein sequence ID" value="GHD36194.1"/>
    <property type="molecule type" value="Genomic_DNA"/>
</dbReference>
<accession>A0A918XLI3</accession>
<comment type="similarity">
    <text evidence="1 7">Belongs to the cytochrome P450 family.</text>
</comment>
<dbReference type="GO" id="GO:0020037">
    <property type="term" value="F:heme binding"/>
    <property type="evidence" value="ECO:0007669"/>
    <property type="project" value="InterPro"/>
</dbReference>
<dbReference type="Gene3D" id="1.10.630.10">
    <property type="entry name" value="Cytochrome P450"/>
    <property type="match status" value="1"/>
</dbReference>
<dbReference type="PRINTS" id="PR00359">
    <property type="entry name" value="BP450"/>
</dbReference>
<organism evidence="8 9">
    <name type="scientific">Nocardiopsis kunsanensis</name>
    <dbReference type="NCBI Taxonomy" id="141693"/>
    <lineage>
        <taxon>Bacteria</taxon>
        <taxon>Bacillati</taxon>
        <taxon>Actinomycetota</taxon>
        <taxon>Actinomycetes</taxon>
        <taxon>Streptosporangiales</taxon>
        <taxon>Nocardiopsidaceae</taxon>
        <taxon>Nocardiopsis</taxon>
    </lineage>
</organism>
<evidence type="ECO:0000256" key="4">
    <source>
        <dbReference type="ARBA" id="ARBA00023002"/>
    </source>
</evidence>
<evidence type="ECO:0000313" key="8">
    <source>
        <dbReference type="EMBL" id="GHD36194.1"/>
    </source>
</evidence>
<keyword evidence="5 7" id="KW-0408">Iron</keyword>
<dbReference type="RefSeq" id="WP_026115869.1">
    <property type="nucleotide sequence ID" value="NZ_BMXL01000038.1"/>
</dbReference>
<dbReference type="InterPro" id="IPR036396">
    <property type="entry name" value="Cyt_P450_sf"/>
</dbReference>
<dbReference type="SUPFAM" id="SSF48264">
    <property type="entry name" value="Cytochrome P450"/>
    <property type="match status" value="1"/>
</dbReference>
<evidence type="ECO:0000256" key="3">
    <source>
        <dbReference type="ARBA" id="ARBA00022723"/>
    </source>
</evidence>
<proteinExistence type="inferred from homology"/>
<dbReference type="Proteomes" id="UP000654947">
    <property type="component" value="Unassembled WGS sequence"/>
</dbReference>
<keyword evidence="4 7" id="KW-0560">Oxidoreductase</keyword>
<dbReference type="GO" id="GO:0016705">
    <property type="term" value="F:oxidoreductase activity, acting on paired donors, with incorporation or reduction of molecular oxygen"/>
    <property type="evidence" value="ECO:0007669"/>
    <property type="project" value="InterPro"/>
</dbReference>
<gene>
    <name evidence="8" type="ORF">GCM10007147_43360</name>
</gene>
<dbReference type="PANTHER" id="PTHR46696:SF1">
    <property type="entry name" value="CYTOCHROME P450 YJIB-RELATED"/>
    <property type="match status" value="1"/>
</dbReference>
<evidence type="ECO:0000256" key="2">
    <source>
        <dbReference type="ARBA" id="ARBA00022617"/>
    </source>
</evidence>
<dbReference type="PROSITE" id="PS00086">
    <property type="entry name" value="CYTOCHROME_P450"/>
    <property type="match status" value="1"/>
</dbReference>
<comment type="caution">
    <text evidence="8">The sequence shown here is derived from an EMBL/GenBank/DDBJ whole genome shotgun (WGS) entry which is preliminary data.</text>
</comment>
<evidence type="ECO:0000313" key="9">
    <source>
        <dbReference type="Proteomes" id="UP000654947"/>
    </source>
</evidence>
<protein>
    <submittedName>
        <fullName evidence="8">Cytochrome P450</fullName>
    </submittedName>
</protein>
<evidence type="ECO:0000256" key="1">
    <source>
        <dbReference type="ARBA" id="ARBA00010617"/>
    </source>
</evidence>
<dbReference type="Pfam" id="PF00067">
    <property type="entry name" value="p450"/>
    <property type="match status" value="1"/>
</dbReference>
<dbReference type="GO" id="GO:0005506">
    <property type="term" value="F:iron ion binding"/>
    <property type="evidence" value="ECO:0007669"/>
    <property type="project" value="InterPro"/>
</dbReference>
<keyword evidence="3 7" id="KW-0479">Metal-binding</keyword>
<evidence type="ECO:0000256" key="5">
    <source>
        <dbReference type="ARBA" id="ARBA00023004"/>
    </source>
</evidence>
<evidence type="ECO:0000256" key="6">
    <source>
        <dbReference type="ARBA" id="ARBA00023033"/>
    </source>
</evidence>
<dbReference type="FunFam" id="1.10.630.10:FF:000018">
    <property type="entry name" value="Cytochrome P450 monooxygenase"/>
    <property type="match status" value="1"/>
</dbReference>
<dbReference type="InterPro" id="IPR001128">
    <property type="entry name" value="Cyt_P450"/>
</dbReference>
<dbReference type="GO" id="GO:0004497">
    <property type="term" value="F:monooxygenase activity"/>
    <property type="evidence" value="ECO:0007669"/>
    <property type="project" value="UniProtKB-KW"/>
</dbReference>
<evidence type="ECO:0000256" key="7">
    <source>
        <dbReference type="RuleBase" id="RU000461"/>
    </source>
</evidence>
<dbReference type="InterPro" id="IPR002397">
    <property type="entry name" value="Cyt_P450_B"/>
</dbReference>
<dbReference type="PANTHER" id="PTHR46696">
    <property type="entry name" value="P450, PUTATIVE (EUROFUNG)-RELATED"/>
    <property type="match status" value="1"/>
</dbReference>
<reference evidence="8 9" key="1">
    <citation type="journal article" date="2014" name="Int. J. Syst. Evol. Microbiol.">
        <title>Complete genome sequence of Corynebacterium casei LMG S-19264T (=DSM 44701T), isolated from a smear-ripened cheese.</title>
        <authorList>
            <consortium name="US DOE Joint Genome Institute (JGI-PGF)"/>
            <person name="Walter F."/>
            <person name="Albersmeier A."/>
            <person name="Kalinowski J."/>
            <person name="Ruckert C."/>
        </authorList>
    </citation>
    <scope>NUCLEOTIDE SEQUENCE [LARGE SCALE GENOMIC DNA]</scope>
    <source>
        <strain evidence="8 9">KCTC 19473</strain>
    </source>
</reference>
<name>A0A918XLI3_9ACTN</name>
<dbReference type="InterPro" id="IPR017972">
    <property type="entry name" value="Cyt_P450_CS"/>
</dbReference>
<keyword evidence="9" id="KW-1185">Reference proteome</keyword>
<keyword evidence="2 7" id="KW-0349">Heme</keyword>
<keyword evidence="6 7" id="KW-0503">Monooxygenase</keyword>